<proteinExistence type="inferred from homology"/>
<dbReference type="SUPFAM" id="SSF50475">
    <property type="entry name" value="FMN-binding split barrel"/>
    <property type="match status" value="1"/>
</dbReference>
<evidence type="ECO:0000313" key="12">
    <source>
        <dbReference type="EMBL" id="GMS85933.1"/>
    </source>
</evidence>
<keyword evidence="9" id="KW-0560">Oxidoreductase</keyword>
<dbReference type="GO" id="GO:0010181">
    <property type="term" value="F:FMN binding"/>
    <property type="evidence" value="ECO:0007669"/>
    <property type="project" value="InterPro"/>
</dbReference>
<feature type="non-terminal residue" evidence="12">
    <location>
        <position position="1"/>
    </location>
</feature>
<evidence type="ECO:0000313" key="13">
    <source>
        <dbReference type="Proteomes" id="UP001432027"/>
    </source>
</evidence>
<dbReference type="PANTHER" id="PTHR10851">
    <property type="entry name" value="PYRIDOXINE-5-PHOSPHATE OXIDASE"/>
    <property type="match status" value="1"/>
</dbReference>
<dbReference type="EMBL" id="BTSX01000002">
    <property type="protein sequence ID" value="GMS85933.1"/>
    <property type="molecule type" value="Genomic_DNA"/>
</dbReference>
<evidence type="ECO:0000256" key="3">
    <source>
        <dbReference type="ARBA" id="ARBA00004738"/>
    </source>
</evidence>
<feature type="region of interest" description="Disordered" evidence="10">
    <location>
        <begin position="97"/>
        <end position="119"/>
    </location>
</feature>
<evidence type="ECO:0000256" key="4">
    <source>
        <dbReference type="ARBA" id="ARBA00005037"/>
    </source>
</evidence>
<keyword evidence="13" id="KW-1185">Reference proteome</keyword>
<protein>
    <recommendedName>
        <fullName evidence="6">pyridoxal 5'-phosphate synthase</fullName>
        <ecNumber evidence="6">1.4.3.5</ecNumber>
    </recommendedName>
</protein>
<evidence type="ECO:0000256" key="8">
    <source>
        <dbReference type="ARBA" id="ARBA00022643"/>
    </source>
</evidence>
<dbReference type="Proteomes" id="UP001432027">
    <property type="component" value="Unassembled WGS sequence"/>
</dbReference>
<comment type="caution">
    <text evidence="12">The sequence shown here is derived from an EMBL/GenBank/DDBJ whole genome shotgun (WGS) entry which is preliminary data.</text>
</comment>
<comment type="cofactor">
    <cofactor evidence="1">
        <name>FMN</name>
        <dbReference type="ChEBI" id="CHEBI:58210"/>
    </cofactor>
</comment>
<name>A0AAV5SZ95_9BILA</name>
<evidence type="ECO:0000256" key="1">
    <source>
        <dbReference type="ARBA" id="ARBA00001917"/>
    </source>
</evidence>
<dbReference type="InterPro" id="IPR012349">
    <property type="entry name" value="Split_barrel_FMN-bd"/>
</dbReference>
<dbReference type="GO" id="GO:0008615">
    <property type="term" value="P:pyridoxine biosynthetic process"/>
    <property type="evidence" value="ECO:0007669"/>
    <property type="project" value="InterPro"/>
</dbReference>
<evidence type="ECO:0000256" key="10">
    <source>
        <dbReference type="SAM" id="MobiDB-lite"/>
    </source>
</evidence>
<comment type="pathway">
    <text evidence="4">Cofactor metabolism; pyridoxal 5'-phosphate salvage; pyridoxal 5'-phosphate from pyridoxine 5'-phosphate: step 1/1.</text>
</comment>
<reference evidence="12" key="1">
    <citation type="submission" date="2023-10" db="EMBL/GenBank/DDBJ databases">
        <title>Genome assembly of Pristionchus species.</title>
        <authorList>
            <person name="Yoshida K."/>
            <person name="Sommer R.J."/>
        </authorList>
    </citation>
    <scope>NUCLEOTIDE SEQUENCE</scope>
    <source>
        <strain evidence="12">RS0144</strain>
    </source>
</reference>
<dbReference type="InterPro" id="IPR011576">
    <property type="entry name" value="Pyridox_Oxase_N"/>
</dbReference>
<evidence type="ECO:0000256" key="6">
    <source>
        <dbReference type="ARBA" id="ARBA00012801"/>
    </source>
</evidence>
<accession>A0AAV5SZ95</accession>
<evidence type="ECO:0000256" key="7">
    <source>
        <dbReference type="ARBA" id="ARBA00022630"/>
    </source>
</evidence>
<evidence type="ECO:0000256" key="5">
    <source>
        <dbReference type="ARBA" id="ARBA00007301"/>
    </source>
</evidence>
<evidence type="ECO:0000256" key="9">
    <source>
        <dbReference type="ARBA" id="ARBA00023002"/>
    </source>
</evidence>
<comment type="similarity">
    <text evidence="5">Belongs to the pyridoxamine 5'-phosphate oxidase family.</text>
</comment>
<dbReference type="Gene3D" id="2.30.110.10">
    <property type="entry name" value="Electron Transport, Fmn-binding Protein, Chain A"/>
    <property type="match status" value="1"/>
</dbReference>
<dbReference type="PANTHER" id="PTHR10851:SF0">
    <property type="entry name" value="PYRIDOXINE-5'-PHOSPHATE OXIDASE"/>
    <property type="match status" value="1"/>
</dbReference>
<keyword evidence="8" id="KW-0288">FMN</keyword>
<evidence type="ECO:0000259" key="11">
    <source>
        <dbReference type="Pfam" id="PF01243"/>
    </source>
</evidence>
<evidence type="ECO:0000256" key="2">
    <source>
        <dbReference type="ARBA" id="ARBA00003691"/>
    </source>
</evidence>
<sequence length="119" mass="13417">RRKILSNCSICDCRHRFREIEARSHEFTFEEINKFSLSTVSADGRPSSRIMLLQSHDDAGFTFTKNDCSRKVDLEWNCIQLATNPHASLLFYWPAAESPGSRGGCHRSDSGGTGRGHLE</sequence>
<dbReference type="Pfam" id="PF01243">
    <property type="entry name" value="PNPOx_N"/>
    <property type="match status" value="1"/>
</dbReference>
<gene>
    <name evidence="12" type="ORF">PENTCL1PPCAC_8108</name>
</gene>
<comment type="function">
    <text evidence="2">Catalyzes the oxidation of either pyridoxine 5'-phosphate (PNP) or pyridoxamine 5'-phosphate (PMP) into pyridoxal 5'-phosphate (PLP).</text>
</comment>
<dbReference type="EC" id="1.4.3.5" evidence="6"/>
<dbReference type="GO" id="GO:0004733">
    <property type="term" value="F:pyridoxamine phosphate oxidase activity"/>
    <property type="evidence" value="ECO:0007669"/>
    <property type="project" value="UniProtKB-EC"/>
</dbReference>
<dbReference type="InterPro" id="IPR000659">
    <property type="entry name" value="Pyridox_Oxase"/>
</dbReference>
<feature type="domain" description="Pyridoxamine 5'-phosphate oxidase N-terminal" evidence="11">
    <location>
        <begin position="29"/>
        <end position="100"/>
    </location>
</feature>
<dbReference type="AlphaFoldDB" id="A0AAV5SZ95"/>
<organism evidence="12 13">
    <name type="scientific">Pristionchus entomophagus</name>
    <dbReference type="NCBI Taxonomy" id="358040"/>
    <lineage>
        <taxon>Eukaryota</taxon>
        <taxon>Metazoa</taxon>
        <taxon>Ecdysozoa</taxon>
        <taxon>Nematoda</taxon>
        <taxon>Chromadorea</taxon>
        <taxon>Rhabditida</taxon>
        <taxon>Rhabditina</taxon>
        <taxon>Diplogasteromorpha</taxon>
        <taxon>Diplogasteroidea</taxon>
        <taxon>Neodiplogasteridae</taxon>
        <taxon>Pristionchus</taxon>
    </lineage>
</organism>
<comment type="pathway">
    <text evidence="3">Cofactor metabolism; pyridoxal 5'-phosphate salvage; pyridoxal 5'-phosphate from pyridoxamine 5'-phosphate: step 1/1.</text>
</comment>
<keyword evidence="7" id="KW-0285">Flavoprotein</keyword>